<dbReference type="InterPro" id="IPR051061">
    <property type="entry name" value="Zinc_finger_trans_reg"/>
</dbReference>
<dbReference type="SMART" id="SM00355">
    <property type="entry name" value="ZnF_C2H2"/>
    <property type="match status" value="3"/>
</dbReference>
<keyword evidence="1" id="KW-0863">Zinc-finger</keyword>
<dbReference type="InterPro" id="IPR013087">
    <property type="entry name" value="Znf_C2H2_type"/>
</dbReference>
<dbReference type="Proteomes" id="UP001174136">
    <property type="component" value="Unassembled WGS sequence"/>
</dbReference>
<dbReference type="GO" id="GO:0005634">
    <property type="term" value="C:nucleus"/>
    <property type="evidence" value="ECO:0007669"/>
    <property type="project" value="TreeGrafter"/>
</dbReference>
<keyword evidence="1" id="KW-0862">Zinc</keyword>
<protein>
    <recommendedName>
        <fullName evidence="2">C2H2-type domain-containing protein</fullName>
    </recommendedName>
</protein>
<dbReference type="PROSITE" id="PS50157">
    <property type="entry name" value="ZINC_FINGER_C2H2_2"/>
    <property type="match status" value="1"/>
</dbReference>
<sequence length="211" mass="23643">MLTCNFCSKTLETLRGYVLHCKIHRNKPHPFFKCVSTDCKQTFCTYAAFKGHFYRVHNAPAPSVTAGAVFSVKELISHLKEHIAEGRPVACPVTSCENTFTVKSSFTAHMSQKHRACSVDSISDKYRENVSQPSAVSACEDVPQSSNDATNESSELPQDFNETFLRNVCLFYLRLQGQLLLPASTIQTIVEEMQNVHDLGQDYTLSKLRSL</sequence>
<evidence type="ECO:0000256" key="1">
    <source>
        <dbReference type="PROSITE-ProRule" id="PRU00042"/>
    </source>
</evidence>
<feature type="domain" description="C2H2-type" evidence="2">
    <location>
        <begin position="32"/>
        <end position="62"/>
    </location>
</feature>
<comment type="caution">
    <text evidence="3">The sequence shown here is derived from an EMBL/GenBank/DDBJ whole genome shotgun (WGS) entry which is preliminary data.</text>
</comment>
<dbReference type="AlphaFoldDB" id="A0AA47N439"/>
<evidence type="ECO:0000313" key="4">
    <source>
        <dbReference type="Proteomes" id="UP001174136"/>
    </source>
</evidence>
<keyword evidence="1" id="KW-0479">Metal-binding</keyword>
<dbReference type="PROSITE" id="PS00028">
    <property type="entry name" value="ZINC_FINGER_C2H2_1"/>
    <property type="match status" value="3"/>
</dbReference>
<dbReference type="GO" id="GO:0006357">
    <property type="term" value="P:regulation of transcription by RNA polymerase II"/>
    <property type="evidence" value="ECO:0007669"/>
    <property type="project" value="TreeGrafter"/>
</dbReference>
<name>A0AA47N439_MERPO</name>
<dbReference type="PANTHER" id="PTHR46179:SF26">
    <property type="entry name" value="ZINC FINGER PROTEIN 423 HOMOLOG"/>
    <property type="match status" value="1"/>
</dbReference>
<reference evidence="3" key="1">
    <citation type="journal article" date="2023" name="Front. Mar. Sci.">
        <title>A new Merluccius polli reference genome to investigate the effects of global change in West African waters.</title>
        <authorList>
            <person name="Mateo J.L."/>
            <person name="Blanco-Fernandez C."/>
            <person name="Garcia-Vazquez E."/>
            <person name="Machado-Schiaffino G."/>
        </authorList>
    </citation>
    <scope>NUCLEOTIDE SEQUENCE</scope>
    <source>
        <strain evidence="3">C29</strain>
        <tissue evidence="3">Fin</tissue>
    </source>
</reference>
<proteinExistence type="predicted"/>
<gene>
    <name evidence="3" type="ORF">N1851_006574</name>
</gene>
<organism evidence="3 4">
    <name type="scientific">Merluccius polli</name>
    <name type="common">Benguela hake</name>
    <name type="synonym">Merluccius cadenati</name>
    <dbReference type="NCBI Taxonomy" id="89951"/>
    <lineage>
        <taxon>Eukaryota</taxon>
        <taxon>Metazoa</taxon>
        <taxon>Chordata</taxon>
        <taxon>Craniata</taxon>
        <taxon>Vertebrata</taxon>
        <taxon>Euteleostomi</taxon>
        <taxon>Actinopterygii</taxon>
        <taxon>Neopterygii</taxon>
        <taxon>Teleostei</taxon>
        <taxon>Neoteleostei</taxon>
        <taxon>Acanthomorphata</taxon>
        <taxon>Zeiogadaria</taxon>
        <taxon>Gadariae</taxon>
        <taxon>Gadiformes</taxon>
        <taxon>Gadoidei</taxon>
        <taxon>Merlucciidae</taxon>
        <taxon>Merluccius</taxon>
    </lineage>
</organism>
<dbReference type="GO" id="GO:0003712">
    <property type="term" value="F:transcription coregulator activity"/>
    <property type="evidence" value="ECO:0007669"/>
    <property type="project" value="TreeGrafter"/>
</dbReference>
<accession>A0AA47N439</accession>
<keyword evidence="4" id="KW-1185">Reference proteome</keyword>
<dbReference type="PANTHER" id="PTHR46179">
    <property type="entry name" value="ZINC FINGER PROTEIN"/>
    <property type="match status" value="1"/>
</dbReference>
<dbReference type="EMBL" id="JAOPHQ010001144">
    <property type="protein sequence ID" value="KAK0152048.1"/>
    <property type="molecule type" value="Genomic_DNA"/>
</dbReference>
<evidence type="ECO:0000259" key="2">
    <source>
        <dbReference type="PROSITE" id="PS50157"/>
    </source>
</evidence>
<dbReference type="GO" id="GO:0008270">
    <property type="term" value="F:zinc ion binding"/>
    <property type="evidence" value="ECO:0007669"/>
    <property type="project" value="UniProtKB-KW"/>
</dbReference>
<evidence type="ECO:0000313" key="3">
    <source>
        <dbReference type="EMBL" id="KAK0152048.1"/>
    </source>
</evidence>